<gene>
    <name evidence="2" type="ORF">AMECASPLE_028878</name>
</gene>
<evidence type="ECO:0000313" key="3">
    <source>
        <dbReference type="Proteomes" id="UP001469553"/>
    </source>
</evidence>
<reference evidence="2 3" key="1">
    <citation type="submission" date="2021-06" db="EMBL/GenBank/DDBJ databases">
        <authorList>
            <person name="Palmer J.M."/>
        </authorList>
    </citation>
    <scope>NUCLEOTIDE SEQUENCE [LARGE SCALE GENOMIC DNA]</scope>
    <source>
        <strain evidence="2 3">AS_MEX2019</strain>
        <tissue evidence="2">Muscle</tissue>
    </source>
</reference>
<keyword evidence="3" id="KW-1185">Reference proteome</keyword>
<evidence type="ECO:0000256" key="1">
    <source>
        <dbReference type="SAM" id="MobiDB-lite"/>
    </source>
</evidence>
<dbReference type="Proteomes" id="UP001469553">
    <property type="component" value="Unassembled WGS sequence"/>
</dbReference>
<feature type="non-terminal residue" evidence="2">
    <location>
        <position position="1"/>
    </location>
</feature>
<protein>
    <submittedName>
        <fullName evidence="2">Uncharacterized protein</fullName>
    </submittedName>
</protein>
<evidence type="ECO:0000313" key="2">
    <source>
        <dbReference type="EMBL" id="MEQ2293013.1"/>
    </source>
</evidence>
<comment type="caution">
    <text evidence="2">The sequence shown here is derived from an EMBL/GenBank/DDBJ whole genome shotgun (WGS) entry which is preliminary data.</text>
</comment>
<name>A0ABV0YHT5_9TELE</name>
<proteinExistence type="predicted"/>
<feature type="region of interest" description="Disordered" evidence="1">
    <location>
        <begin position="73"/>
        <end position="111"/>
    </location>
</feature>
<dbReference type="EMBL" id="JAHRIP010031451">
    <property type="protein sequence ID" value="MEQ2293013.1"/>
    <property type="molecule type" value="Genomic_DNA"/>
</dbReference>
<sequence length="138" mass="15452">CLLNHIAVFALEKYSRLRKHKRKTRGGTTKERGEGRKGIAVAAGALCSLDLLRAPEQSSSVAAGLPLQFRENPHTEILTAQGKRPKRFSNRRQHKEAEKDSASIDPPDDVTSQNCVTQVLLAPRLTYHTTEVIFVFFR</sequence>
<accession>A0ABV0YHT5</accession>
<organism evidence="2 3">
    <name type="scientific">Ameca splendens</name>
    <dbReference type="NCBI Taxonomy" id="208324"/>
    <lineage>
        <taxon>Eukaryota</taxon>
        <taxon>Metazoa</taxon>
        <taxon>Chordata</taxon>
        <taxon>Craniata</taxon>
        <taxon>Vertebrata</taxon>
        <taxon>Euteleostomi</taxon>
        <taxon>Actinopterygii</taxon>
        <taxon>Neopterygii</taxon>
        <taxon>Teleostei</taxon>
        <taxon>Neoteleostei</taxon>
        <taxon>Acanthomorphata</taxon>
        <taxon>Ovalentaria</taxon>
        <taxon>Atherinomorphae</taxon>
        <taxon>Cyprinodontiformes</taxon>
        <taxon>Goodeidae</taxon>
        <taxon>Ameca</taxon>
    </lineage>
</organism>
<feature type="compositionally biased region" description="Basic residues" evidence="1">
    <location>
        <begin position="83"/>
        <end position="94"/>
    </location>
</feature>